<feature type="domain" description="NmrA-like" evidence="4">
    <location>
        <begin position="2"/>
        <end position="298"/>
    </location>
</feature>
<accession>A0A9W8USQ9</accession>
<dbReference type="Gene3D" id="3.40.50.720">
    <property type="entry name" value="NAD(P)-binding Rossmann-like Domain"/>
    <property type="match status" value="1"/>
</dbReference>
<protein>
    <recommendedName>
        <fullName evidence="4">NmrA-like domain-containing protein</fullName>
    </recommendedName>
</protein>
<dbReference type="InterPro" id="IPR051609">
    <property type="entry name" value="NmrA/Isoflavone_reductase-like"/>
</dbReference>
<dbReference type="PANTHER" id="PTHR47706">
    <property type="entry name" value="NMRA-LIKE FAMILY PROTEIN"/>
    <property type="match status" value="1"/>
</dbReference>
<dbReference type="InterPro" id="IPR036291">
    <property type="entry name" value="NAD(P)-bd_dom_sf"/>
</dbReference>
<keyword evidence="2" id="KW-0521">NADP</keyword>
<dbReference type="PANTHER" id="PTHR47706:SF4">
    <property type="entry name" value="NMRA-LIKE DOMAIN-CONTAINING PROTEIN"/>
    <property type="match status" value="1"/>
</dbReference>
<comment type="caution">
    <text evidence="5">The sequence shown here is derived from an EMBL/GenBank/DDBJ whole genome shotgun (WGS) entry which is preliminary data.</text>
</comment>
<evidence type="ECO:0000313" key="6">
    <source>
        <dbReference type="Proteomes" id="UP001152087"/>
    </source>
</evidence>
<evidence type="ECO:0000259" key="4">
    <source>
        <dbReference type="Pfam" id="PF05368"/>
    </source>
</evidence>
<dbReference type="EMBL" id="JAOQAV010000273">
    <property type="protein sequence ID" value="KAJ4175956.1"/>
    <property type="molecule type" value="Genomic_DNA"/>
</dbReference>
<dbReference type="Proteomes" id="UP001152087">
    <property type="component" value="Unassembled WGS sequence"/>
</dbReference>
<sequence>MSTVVAVAGGSGNLGRTIVEAILADGKFTPIILARKASCALTLPSVENPAKAKLIGAPILAVDYTNVESLTKSLEEANVAVVISVLNTMASIEPELNLIAASDASKPTKRFIPSIWGVKFPPETIELFPSAKGKLDVIDALASTSLEYTVWIPGYFSDWYIAPHLKTYMSTFAIVVDVANNTAAIPGSANVPVALTYTFDMAKLVAASLTLPKWELETYCIGDKVTWNELIAIAEEVKGTKFKVTYDSVEKLRTLSVTELPDHPQTYSFFPKEMLQAFLATFGIMFDNGTFNLTPAHDIQQDFPDIKVHSVKELLTEAWKGK</sequence>
<dbReference type="Gene3D" id="3.90.25.10">
    <property type="entry name" value="UDP-galactose 4-epimerase, domain 1"/>
    <property type="match status" value="1"/>
</dbReference>
<organism evidence="5 6">
    <name type="scientific">Fusarium falciforme</name>
    <dbReference type="NCBI Taxonomy" id="195108"/>
    <lineage>
        <taxon>Eukaryota</taxon>
        <taxon>Fungi</taxon>
        <taxon>Dikarya</taxon>
        <taxon>Ascomycota</taxon>
        <taxon>Pezizomycotina</taxon>
        <taxon>Sordariomycetes</taxon>
        <taxon>Hypocreomycetidae</taxon>
        <taxon>Hypocreales</taxon>
        <taxon>Nectriaceae</taxon>
        <taxon>Fusarium</taxon>
        <taxon>Fusarium solani species complex</taxon>
    </lineage>
</organism>
<keyword evidence="6" id="KW-1185">Reference proteome</keyword>
<evidence type="ECO:0000313" key="5">
    <source>
        <dbReference type="EMBL" id="KAJ4175956.1"/>
    </source>
</evidence>
<evidence type="ECO:0000256" key="1">
    <source>
        <dbReference type="ARBA" id="ARBA00005725"/>
    </source>
</evidence>
<dbReference type="GO" id="GO:0016491">
    <property type="term" value="F:oxidoreductase activity"/>
    <property type="evidence" value="ECO:0007669"/>
    <property type="project" value="UniProtKB-KW"/>
</dbReference>
<dbReference type="Pfam" id="PF05368">
    <property type="entry name" value="NmrA"/>
    <property type="match status" value="1"/>
</dbReference>
<dbReference type="SUPFAM" id="SSF51735">
    <property type="entry name" value="NAD(P)-binding Rossmann-fold domains"/>
    <property type="match status" value="1"/>
</dbReference>
<keyword evidence="3" id="KW-0560">Oxidoreductase</keyword>
<dbReference type="InterPro" id="IPR008030">
    <property type="entry name" value="NmrA-like"/>
</dbReference>
<name>A0A9W8USQ9_9HYPO</name>
<gene>
    <name evidence="5" type="ORF">NW755_014677</name>
</gene>
<evidence type="ECO:0000256" key="3">
    <source>
        <dbReference type="ARBA" id="ARBA00023002"/>
    </source>
</evidence>
<reference evidence="5" key="1">
    <citation type="submission" date="2022-09" db="EMBL/GenBank/DDBJ databases">
        <title>Fusarium specimens isolated from Avocado Roots.</title>
        <authorList>
            <person name="Stajich J."/>
            <person name="Roper C."/>
            <person name="Heimlech-Rivalta G."/>
        </authorList>
    </citation>
    <scope>NUCLEOTIDE SEQUENCE</scope>
    <source>
        <strain evidence="5">A02</strain>
    </source>
</reference>
<proteinExistence type="inferred from homology"/>
<dbReference type="AlphaFoldDB" id="A0A9W8USQ9"/>
<evidence type="ECO:0000256" key="2">
    <source>
        <dbReference type="ARBA" id="ARBA00022857"/>
    </source>
</evidence>
<comment type="similarity">
    <text evidence="1">Belongs to the NmrA-type oxidoreductase family. Isoflavone reductase subfamily.</text>
</comment>